<evidence type="ECO:0000256" key="12">
    <source>
        <dbReference type="PIRSR" id="PIRSR621190-5"/>
    </source>
</evidence>
<feature type="short sequence motif" description="Cysteine switch" evidence="12">
    <location>
        <begin position="97"/>
        <end position="128"/>
    </location>
</feature>
<keyword evidence="15" id="KW-1185">Reference proteome</keyword>
<name>A0A7J6VK54_THATH</name>
<feature type="binding site" evidence="11">
    <location>
        <position position="257"/>
    </location>
    <ligand>
        <name>Zn(2+)</name>
        <dbReference type="ChEBI" id="CHEBI:29105"/>
        <label>2</label>
        <note>catalytic</note>
    </ligand>
</feature>
<dbReference type="GO" id="GO:0008270">
    <property type="term" value="F:zinc ion binding"/>
    <property type="evidence" value="ECO:0007669"/>
    <property type="project" value="InterPro"/>
</dbReference>
<keyword evidence="6 11" id="KW-0862">Zinc</keyword>
<protein>
    <submittedName>
        <fullName evidence="14">Metalloendoproteinase 5-mmp</fullName>
    </submittedName>
</protein>
<evidence type="ECO:0000256" key="5">
    <source>
        <dbReference type="ARBA" id="ARBA00022801"/>
    </source>
</evidence>
<evidence type="ECO:0000256" key="1">
    <source>
        <dbReference type="ARBA" id="ARBA00009614"/>
    </source>
</evidence>
<keyword evidence="2" id="KW-0645">Protease</keyword>
<reference evidence="14 15" key="1">
    <citation type="submission" date="2020-06" db="EMBL/GenBank/DDBJ databases">
        <title>Transcriptomic and genomic resources for Thalictrum thalictroides and T. hernandezii: Facilitating candidate gene discovery in an emerging model plant lineage.</title>
        <authorList>
            <person name="Arias T."/>
            <person name="Riano-Pachon D.M."/>
            <person name="Di Stilio V.S."/>
        </authorList>
    </citation>
    <scope>NUCLEOTIDE SEQUENCE [LARGE SCALE GENOMIC DNA]</scope>
    <source>
        <strain evidence="15">cv. WT478/WT964</strain>
        <tissue evidence="14">Leaves</tissue>
    </source>
</reference>
<feature type="binding site" evidence="11">
    <location>
        <position position="227"/>
    </location>
    <ligand>
        <name>Zn(2+)</name>
        <dbReference type="ChEBI" id="CHEBI:29105"/>
        <label>1</label>
    </ligand>
</feature>
<dbReference type="FunFam" id="3.40.390.10:FF:000018">
    <property type="entry name" value="Metalloendoproteinase 1"/>
    <property type="match status" value="1"/>
</dbReference>
<dbReference type="Pfam" id="PF00413">
    <property type="entry name" value="Peptidase_M10"/>
    <property type="match status" value="1"/>
</dbReference>
<keyword evidence="8" id="KW-0865">Zymogen</keyword>
<feature type="binding site" description="in inhibited form" evidence="11">
    <location>
        <position position="99"/>
    </location>
    <ligand>
        <name>Zn(2+)</name>
        <dbReference type="ChEBI" id="CHEBI:29105"/>
        <label>2</label>
        <note>catalytic</note>
    </ligand>
</feature>
<organism evidence="14 15">
    <name type="scientific">Thalictrum thalictroides</name>
    <name type="common">Rue-anemone</name>
    <name type="synonym">Anemone thalictroides</name>
    <dbReference type="NCBI Taxonomy" id="46969"/>
    <lineage>
        <taxon>Eukaryota</taxon>
        <taxon>Viridiplantae</taxon>
        <taxon>Streptophyta</taxon>
        <taxon>Embryophyta</taxon>
        <taxon>Tracheophyta</taxon>
        <taxon>Spermatophyta</taxon>
        <taxon>Magnoliopsida</taxon>
        <taxon>Ranunculales</taxon>
        <taxon>Ranunculaceae</taxon>
        <taxon>Thalictroideae</taxon>
        <taxon>Thalictrum</taxon>
    </lineage>
</organism>
<dbReference type="GO" id="GO:0031012">
    <property type="term" value="C:extracellular matrix"/>
    <property type="evidence" value="ECO:0007669"/>
    <property type="project" value="InterPro"/>
</dbReference>
<comment type="caution">
    <text evidence="14">The sequence shown here is derived from an EMBL/GenBank/DDBJ whole genome shotgun (WGS) entry which is preliminary data.</text>
</comment>
<feature type="binding site" evidence="11">
    <location>
        <position position="204"/>
    </location>
    <ligand>
        <name>Zn(2+)</name>
        <dbReference type="ChEBI" id="CHEBI:29105"/>
        <label>1</label>
    </ligand>
</feature>
<feature type="binding site" evidence="11">
    <location>
        <position position="210"/>
    </location>
    <ligand>
        <name>Ca(2+)</name>
        <dbReference type="ChEBI" id="CHEBI:29108"/>
        <label>3</label>
    </ligand>
</feature>
<dbReference type="AlphaFoldDB" id="A0A7J6VK54"/>
<proteinExistence type="inferred from homology"/>
<evidence type="ECO:0000256" key="10">
    <source>
        <dbReference type="PIRSR" id="PIRSR621190-1"/>
    </source>
</evidence>
<dbReference type="InterPro" id="IPR021158">
    <property type="entry name" value="Pept_M10A_Zn_BS"/>
</dbReference>
<dbReference type="SUPFAM" id="SSF47090">
    <property type="entry name" value="PGBD-like"/>
    <property type="match status" value="1"/>
</dbReference>
<comment type="cofactor">
    <cofactor evidence="11">
        <name>Zn(2+)</name>
        <dbReference type="ChEBI" id="CHEBI:29105"/>
    </cofactor>
    <text evidence="11">Binds 2 Zn(2+) ions per subunit.</text>
</comment>
<feature type="active site" evidence="10">
    <location>
        <position position="254"/>
    </location>
</feature>
<dbReference type="InterPro" id="IPR033739">
    <property type="entry name" value="M10A_MMP"/>
</dbReference>
<dbReference type="SMART" id="SM00235">
    <property type="entry name" value="ZnMc"/>
    <property type="match status" value="1"/>
</dbReference>
<gene>
    <name evidence="14" type="ORF">FRX31_025112</name>
</gene>
<evidence type="ECO:0000256" key="4">
    <source>
        <dbReference type="ARBA" id="ARBA00022729"/>
    </source>
</evidence>
<feature type="binding site" evidence="11">
    <location>
        <position position="209"/>
    </location>
    <ligand>
        <name>Ca(2+)</name>
        <dbReference type="ChEBI" id="CHEBI:29108"/>
        <label>3</label>
    </ligand>
</feature>
<keyword evidence="5" id="KW-0378">Hydrolase</keyword>
<feature type="binding site" evidence="11">
    <location>
        <position position="232"/>
    </location>
    <ligand>
        <name>Ca(2+)</name>
        <dbReference type="ChEBI" id="CHEBI:29108"/>
        <label>1</label>
    </ligand>
</feature>
<dbReference type="InterPro" id="IPR001818">
    <property type="entry name" value="Pept_M10_metallopeptidase"/>
</dbReference>
<keyword evidence="9" id="KW-0325">Glycoprotein</keyword>
<evidence type="ECO:0000256" key="3">
    <source>
        <dbReference type="ARBA" id="ARBA00022723"/>
    </source>
</evidence>
<dbReference type="Proteomes" id="UP000554482">
    <property type="component" value="Unassembled WGS sequence"/>
</dbReference>
<dbReference type="Gene3D" id="3.40.390.10">
    <property type="entry name" value="Collagenase (Catalytic Domain)"/>
    <property type="match status" value="1"/>
</dbReference>
<dbReference type="OrthoDB" id="406838at2759"/>
<dbReference type="PRINTS" id="PR00138">
    <property type="entry name" value="MATRIXIN"/>
</dbReference>
<feature type="binding site" evidence="11">
    <location>
        <position position="253"/>
    </location>
    <ligand>
        <name>Zn(2+)</name>
        <dbReference type="ChEBI" id="CHEBI:29105"/>
        <label>2</label>
        <note>catalytic</note>
    </ligand>
</feature>
<comment type="similarity">
    <text evidence="1">Belongs to the peptidase M10A family. Matrix metalloproteinases (MMPs) subfamily.</text>
</comment>
<dbReference type="PANTHER" id="PTHR10201:SF213">
    <property type="entry name" value="METALLOENDOPROTEINASE 2-MMP-LIKE"/>
    <property type="match status" value="1"/>
</dbReference>
<keyword evidence="4" id="KW-0732">Signal</keyword>
<dbReference type="PROSITE" id="PS00546">
    <property type="entry name" value="CYSTEINE_SWITCH"/>
    <property type="match status" value="1"/>
</dbReference>
<feature type="binding site" evidence="11">
    <location>
        <position position="232"/>
    </location>
    <ligand>
        <name>Ca(2+)</name>
        <dbReference type="ChEBI" id="CHEBI:29108"/>
        <label>3</label>
    </ligand>
</feature>
<evidence type="ECO:0000256" key="7">
    <source>
        <dbReference type="ARBA" id="ARBA00023049"/>
    </source>
</evidence>
<evidence type="ECO:0000259" key="13">
    <source>
        <dbReference type="SMART" id="SM00235"/>
    </source>
</evidence>
<evidence type="ECO:0000313" key="15">
    <source>
        <dbReference type="Proteomes" id="UP000554482"/>
    </source>
</evidence>
<evidence type="ECO:0000256" key="8">
    <source>
        <dbReference type="ARBA" id="ARBA00023145"/>
    </source>
</evidence>
<dbReference type="CDD" id="cd04278">
    <property type="entry name" value="ZnMc_MMP"/>
    <property type="match status" value="1"/>
</dbReference>
<dbReference type="GO" id="GO:0004222">
    <property type="term" value="F:metalloendopeptidase activity"/>
    <property type="evidence" value="ECO:0007669"/>
    <property type="project" value="InterPro"/>
</dbReference>
<feature type="binding site" evidence="11">
    <location>
        <position position="271"/>
    </location>
    <ligand>
        <name>Zn(2+)</name>
        <dbReference type="ChEBI" id="CHEBI:29105"/>
        <label>2</label>
        <note>catalytic</note>
    </ligand>
</feature>
<dbReference type="InterPro" id="IPR002477">
    <property type="entry name" value="Peptidoglycan-bd-like"/>
</dbReference>
<accession>A0A7J6VK54</accession>
<dbReference type="InterPro" id="IPR036365">
    <property type="entry name" value="PGBD-like_sf"/>
</dbReference>
<dbReference type="GO" id="GO:0030574">
    <property type="term" value="P:collagen catabolic process"/>
    <property type="evidence" value="ECO:0007669"/>
    <property type="project" value="TreeGrafter"/>
</dbReference>
<dbReference type="EMBL" id="JABWDY010030890">
    <property type="protein sequence ID" value="KAF5185303.1"/>
    <property type="molecule type" value="Genomic_DNA"/>
</dbReference>
<dbReference type="GO" id="GO:0030198">
    <property type="term" value="P:extracellular matrix organization"/>
    <property type="evidence" value="ECO:0007669"/>
    <property type="project" value="TreeGrafter"/>
</dbReference>
<feature type="binding site" evidence="11">
    <location>
        <position position="217"/>
    </location>
    <ligand>
        <name>Zn(2+)</name>
        <dbReference type="ChEBI" id="CHEBI:29105"/>
        <label>1</label>
    </ligand>
</feature>
<feature type="binding site" evidence="11">
    <location>
        <position position="229"/>
    </location>
    <ligand>
        <name>Ca(2+)</name>
        <dbReference type="ChEBI" id="CHEBI:29108"/>
        <label>3</label>
    </ligand>
</feature>
<dbReference type="PANTHER" id="PTHR10201">
    <property type="entry name" value="MATRIX METALLOPROTEINASE"/>
    <property type="match status" value="1"/>
</dbReference>
<evidence type="ECO:0000256" key="9">
    <source>
        <dbReference type="ARBA" id="ARBA00023180"/>
    </source>
</evidence>
<dbReference type="Pfam" id="PF01471">
    <property type="entry name" value="PG_binding_1"/>
    <property type="match status" value="1"/>
</dbReference>
<sequence length="298" mass="33422">MFMFSPSVVLSKPNEQGFEFLKHLQGCHKGKNLKGVHQLKQYLEKFGYLHYEKHSAHAKDDEFDELLESAVKTYQLNYHLNVSGSLDSQTVNQMIKPRCGVPDIINGTTRMQSGKKKHQHGPLSLHTVSHFSFFPNAPRWPADKTHLTYRFRSSVQVVPPQTLRPVISSAFAKWAAVSKFTFAEAQPGFNSDIEIGFHRGSHGDNEPFDGRGTTLAHAFAPPIGLFHYDADESWSTNPTPNTLVFDLESLAVHEIGHLLGLGHSEERNAIMFSSIESGSVKRDLHADDIQGIQTLYNI</sequence>
<keyword evidence="3 11" id="KW-0479">Metal-binding</keyword>
<dbReference type="InterPro" id="IPR021190">
    <property type="entry name" value="Pept_M10A"/>
</dbReference>
<comment type="cofactor">
    <cofactor evidence="11">
        <name>Ca(2+)</name>
        <dbReference type="ChEBI" id="CHEBI:29108"/>
    </cofactor>
    <text evidence="11">Can bind about 5 Ca(2+) ions per subunit.</text>
</comment>
<keyword evidence="7" id="KW-0482">Metalloprotease</keyword>
<dbReference type="GO" id="GO:0006508">
    <property type="term" value="P:proteolysis"/>
    <property type="evidence" value="ECO:0007669"/>
    <property type="project" value="UniProtKB-KW"/>
</dbReference>
<keyword evidence="11" id="KW-0106">Calcium</keyword>
<evidence type="ECO:0000256" key="2">
    <source>
        <dbReference type="ARBA" id="ARBA00022670"/>
    </source>
</evidence>
<evidence type="ECO:0000256" key="11">
    <source>
        <dbReference type="PIRSR" id="PIRSR621190-2"/>
    </source>
</evidence>
<dbReference type="InterPro" id="IPR024079">
    <property type="entry name" value="MetalloPept_cat_dom_sf"/>
</dbReference>
<dbReference type="InterPro" id="IPR006026">
    <property type="entry name" value="Peptidase_Metallo"/>
</dbReference>
<feature type="domain" description="Peptidase metallopeptidase" evidence="13">
    <location>
        <begin position="136"/>
        <end position="298"/>
    </location>
</feature>
<feature type="binding site" evidence="11">
    <location>
        <position position="192"/>
    </location>
    <ligand>
        <name>Ca(2+)</name>
        <dbReference type="ChEBI" id="CHEBI:29108"/>
        <label>2</label>
    </ligand>
</feature>
<feature type="binding site" evidence="11">
    <location>
        <position position="202"/>
    </location>
    <ligand>
        <name>Zn(2+)</name>
        <dbReference type="ChEBI" id="CHEBI:29105"/>
        <label>1</label>
    </ligand>
</feature>
<dbReference type="SUPFAM" id="SSF55486">
    <property type="entry name" value="Metalloproteases ('zincins'), catalytic domain"/>
    <property type="match status" value="1"/>
</dbReference>
<evidence type="ECO:0000256" key="6">
    <source>
        <dbReference type="ARBA" id="ARBA00022833"/>
    </source>
</evidence>
<feature type="binding site" evidence="11">
    <location>
        <position position="263"/>
    </location>
    <ligand>
        <name>Zn(2+)</name>
        <dbReference type="ChEBI" id="CHEBI:29105"/>
        <label>2</label>
        <note>catalytic</note>
    </ligand>
</feature>
<evidence type="ECO:0000313" key="14">
    <source>
        <dbReference type="EMBL" id="KAF5185303.1"/>
    </source>
</evidence>